<dbReference type="EMBL" id="KB468157">
    <property type="protein sequence ID" value="PCH44493.1"/>
    <property type="molecule type" value="Genomic_DNA"/>
</dbReference>
<dbReference type="Proteomes" id="UP000218811">
    <property type="component" value="Unassembled WGS sequence"/>
</dbReference>
<accession>A0A2H3JWZ7</accession>
<organism evidence="1 2">
    <name type="scientific">Wolfiporia cocos (strain MD-104)</name>
    <name type="common">Brown rot fungus</name>
    <dbReference type="NCBI Taxonomy" id="742152"/>
    <lineage>
        <taxon>Eukaryota</taxon>
        <taxon>Fungi</taxon>
        <taxon>Dikarya</taxon>
        <taxon>Basidiomycota</taxon>
        <taxon>Agaricomycotina</taxon>
        <taxon>Agaricomycetes</taxon>
        <taxon>Polyporales</taxon>
        <taxon>Phaeolaceae</taxon>
        <taxon>Wolfiporia</taxon>
    </lineage>
</organism>
<keyword evidence="2" id="KW-1185">Reference proteome</keyword>
<name>A0A2H3JWZ7_WOLCO</name>
<dbReference type="AlphaFoldDB" id="A0A2H3JWZ7"/>
<evidence type="ECO:0000313" key="1">
    <source>
        <dbReference type="EMBL" id="PCH44493.1"/>
    </source>
</evidence>
<evidence type="ECO:0000313" key="2">
    <source>
        <dbReference type="Proteomes" id="UP000218811"/>
    </source>
</evidence>
<reference evidence="1 2" key="1">
    <citation type="journal article" date="2012" name="Science">
        <title>The Paleozoic origin of enzymatic lignin decomposition reconstructed from 31 fungal genomes.</title>
        <authorList>
            <person name="Floudas D."/>
            <person name="Binder M."/>
            <person name="Riley R."/>
            <person name="Barry K."/>
            <person name="Blanchette R.A."/>
            <person name="Henrissat B."/>
            <person name="Martinez A.T."/>
            <person name="Otillar R."/>
            <person name="Spatafora J.W."/>
            <person name="Yadav J.S."/>
            <person name="Aerts A."/>
            <person name="Benoit I."/>
            <person name="Boyd A."/>
            <person name="Carlson A."/>
            <person name="Copeland A."/>
            <person name="Coutinho P.M."/>
            <person name="de Vries R.P."/>
            <person name="Ferreira P."/>
            <person name="Findley K."/>
            <person name="Foster B."/>
            <person name="Gaskell J."/>
            <person name="Glotzer D."/>
            <person name="Gorecki P."/>
            <person name="Heitman J."/>
            <person name="Hesse C."/>
            <person name="Hori C."/>
            <person name="Igarashi K."/>
            <person name="Jurgens J.A."/>
            <person name="Kallen N."/>
            <person name="Kersten P."/>
            <person name="Kohler A."/>
            <person name="Kuees U."/>
            <person name="Kumar T.K.A."/>
            <person name="Kuo A."/>
            <person name="LaButti K."/>
            <person name="Larrondo L.F."/>
            <person name="Lindquist E."/>
            <person name="Ling A."/>
            <person name="Lombard V."/>
            <person name="Lucas S."/>
            <person name="Lundell T."/>
            <person name="Martin R."/>
            <person name="McLaughlin D.J."/>
            <person name="Morgenstern I."/>
            <person name="Morin E."/>
            <person name="Murat C."/>
            <person name="Nagy L.G."/>
            <person name="Nolan M."/>
            <person name="Ohm R.A."/>
            <person name="Patyshakuliyeva A."/>
            <person name="Rokas A."/>
            <person name="Ruiz-Duenas F.J."/>
            <person name="Sabat G."/>
            <person name="Salamov A."/>
            <person name="Samejima M."/>
            <person name="Schmutz J."/>
            <person name="Slot J.C."/>
            <person name="St John F."/>
            <person name="Stenlid J."/>
            <person name="Sun H."/>
            <person name="Sun S."/>
            <person name="Syed K."/>
            <person name="Tsang A."/>
            <person name="Wiebenga A."/>
            <person name="Young D."/>
            <person name="Pisabarro A."/>
            <person name="Eastwood D.C."/>
            <person name="Martin F."/>
            <person name="Cullen D."/>
            <person name="Grigoriev I.V."/>
            <person name="Hibbett D.S."/>
        </authorList>
    </citation>
    <scope>NUCLEOTIDE SEQUENCE [LARGE SCALE GENOMIC DNA]</scope>
    <source>
        <strain evidence="1 2">MD-104</strain>
    </source>
</reference>
<protein>
    <submittedName>
        <fullName evidence="1">Uncharacterized protein</fullName>
    </submittedName>
</protein>
<sequence>MIRAGRETLAGTASPSLVLEWQRVLPAPAGLSDQGVMQSAALAAIARSTISAS</sequence>
<gene>
    <name evidence="1" type="ORF">WOLCODRAFT_26799</name>
</gene>
<proteinExistence type="predicted"/>